<dbReference type="AlphaFoldDB" id="E1CK61"/>
<sequence>MKRNFNLTAKLFSTVKQFLQNEHGVYTIITALLAFPLLLFVAFTVDGTGILLDKARLAQATDQAALLLIAEDNQYRKNKDHSDVTRQRVSQQDIDRESKDFSNAKVQAQWKKRNQELVQGLVKLYLRSDDSNGQKNSSPVTIKEPFLAECLEEKTQPRNKNGTAKSIACVVQGSVQRKFWLPWGQTLVSSSQLHDGRVGINSGKTYAVKEKQITIPIDLMMVTDLSRSMNWAIVSHRDVEVPPPNRRIDALREVVSNIQDILLPKAIRDDISPYNRIGFVSFAAGARQKDETDNCVLPYYSKQNKQAEISNYFNSGQISQGFEELSRSMDIEKTINQITQFKNGEKKSYPFSLSSLSSRNFCLENNKGKATTQAWFSKSKPGVADALKEIEPLGGTAVTSGIFIGTNLMTDTNKDPEAAPNKLNTNTRRVLLILSDGEDNRPSKNTLVTFMNSGMCEKIKEKINSLQDSNYPQVEARIAFVALGFNPPQDQLIAWKKCVGKQYYPVNSKQGLLDAFKQIISFEEEVGRSSSQKPKLFQ</sequence>
<keyword evidence="1" id="KW-0812">Transmembrane</keyword>
<keyword evidence="1" id="KW-1133">Transmembrane helix</keyword>
<feature type="domain" description="Putative Flp pilus-assembly TadG-like N-terminal" evidence="2">
    <location>
        <begin position="24"/>
        <end position="66"/>
    </location>
</feature>
<evidence type="ECO:0000256" key="1">
    <source>
        <dbReference type="SAM" id="Phobius"/>
    </source>
</evidence>
<name>E1CK61_AGGAC</name>
<gene>
    <name evidence="3" type="primary">tadG</name>
</gene>
<dbReference type="InterPro" id="IPR036465">
    <property type="entry name" value="vWFA_dom_sf"/>
</dbReference>
<feature type="transmembrane region" description="Helical" evidence="1">
    <location>
        <begin position="25"/>
        <end position="45"/>
    </location>
</feature>
<protein>
    <submittedName>
        <fullName evidence="3">TadG</fullName>
    </submittedName>
</protein>
<dbReference type="Pfam" id="PF13400">
    <property type="entry name" value="Tad"/>
    <property type="match status" value="1"/>
</dbReference>
<dbReference type="Gene3D" id="3.40.50.410">
    <property type="entry name" value="von Willebrand factor, type A domain"/>
    <property type="match status" value="1"/>
</dbReference>
<accession>E1CK61</accession>
<reference evidence="3" key="1">
    <citation type="submission" date="2010-09" db="EMBL/GenBank/DDBJ databases">
        <title>Genes for tight adherence of Aggregatibacter actinomycetemcomitans.</title>
        <authorList>
            <person name="Takada K."/>
            <person name="Hirasawa M."/>
        </authorList>
    </citation>
    <scope>NUCLEOTIDE SEQUENCE</scope>
    <source>
        <strain evidence="3">NUM-Aa 5014</strain>
        <strain evidence="4">NUM-Aa 5016</strain>
    </source>
</reference>
<keyword evidence="1" id="KW-0472">Membrane</keyword>
<dbReference type="EMBL" id="AB588194">
    <property type="protein sequence ID" value="BAJ19118.1"/>
    <property type="molecule type" value="Genomic_DNA"/>
</dbReference>
<dbReference type="SUPFAM" id="SSF53300">
    <property type="entry name" value="vWA-like"/>
    <property type="match status" value="1"/>
</dbReference>
<evidence type="ECO:0000259" key="2">
    <source>
        <dbReference type="Pfam" id="PF13400"/>
    </source>
</evidence>
<dbReference type="EMBL" id="AB588195">
    <property type="protein sequence ID" value="BAJ19132.1"/>
    <property type="molecule type" value="Genomic_DNA"/>
</dbReference>
<evidence type="ECO:0000313" key="4">
    <source>
        <dbReference type="EMBL" id="BAJ19132.1"/>
    </source>
</evidence>
<evidence type="ECO:0000313" key="3">
    <source>
        <dbReference type="EMBL" id="BAJ19118.1"/>
    </source>
</evidence>
<organism evidence="3">
    <name type="scientific">Aggregatibacter actinomycetemcomitans</name>
    <name type="common">Actinobacillus actinomycetemcomitans</name>
    <name type="synonym">Haemophilus actinomycetemcomitans</name>
    <dbReference type="NCBI Taxonomy" id="714"/>
    <lineage>
        <taxon>Bacteria</taxon>
        <taxon>Pseudomonadati</taxon>
        <taxon>Pseudomonadota</taxon>
        <taxon>Gammaproteobacteria</taxon>
        <taxon>Pasteurellales</taxon>
        <taxon>Pasteurellaceae</taxon>
        <taxon>Aggregatibacter</taxon>
    </lineage>
</organism>
<proteinExistence type="predicted"/>
<dbReference type="RefSeq" id="WP_005566000.1">
    <property type="nucleotide sequence ID" value="NZ_JABJYL010000003.1"/>
</dbReference>
<dbReference type="InterPro" id="IPR028087">
    <property type="entry name" value="Tad_N"/>
</dbReference>